<gene>
    <name evidence="2" type="ORF">GGP41_003891</name>
</gene>
<evidence type="ECO:0000313" key="3">
    <source>
        <dbReference type="Proteomes" id="UP000624244"/>
    </source>
</evidence>
<feature type="region of interest" description="Disordered" evidence="1">
    <location>
        <begin position="1"/>
        <end position="28"/>
    </location>
</feature>
<accession>A0A8H6DSK0</accession>
<proteinExistence type="predicted"/>
<dbReference type="EMBL" id="WNKQ01000016">
    <property type="protein sequence ID" value="KAF5846494.1"/>
    <property type="molecule type" value="Genomic_DNA"/>
</dbReference>
<organism evidence="2 3">
    <name type="scientific">Cochliobolus sativus</name>
    <name type="common">Common root rot and spot blotch fungus</name>
    <name type="synonym">Bipolaris sorokiniana</name>
    <dbReference type="NCBI Taxonomy" id="45130"/>
    <lineage>
        <taxon>Eukaryota</taxon>
        <taxon>Fungi</taxon>
        <taxon>Dikarya</taxon>
        <taxon>Ascomycota</taxon>
        <taxon>Pezizomycotina</taxon>
        <taxon>Dothideomycetes</taxon>
        <taxon>Pleosporomycetidae</taxon>
        <taxon>Pleosporales</taxon>
        <taxon>Pleosporineae</taxon>
        <taxon>Pleosporaceae</taxon>
        <taxon>Bipolaris</taxon>
    </lineage>
</organism>
<sequence>MTHQNLVVLRNHLGNQSDSRTKPSRRRKLESLETLSLREEEEDEDEEDSVLVLTIRDLHRQMASLVN</sequence>
<reference evidence="2" key="1">
    <citation type="submission" date="2019-11" db="EMBL/GenBank/DDBJ databases">
        <title>Bipolaris sorokiniana Genome sequencing.</title>
        <authorList>
            <person name="Wang H."/>
        </authorList>
    </citation>
    <scope>NUCLEOTIDE SEQUENCE</scope>
</reference>
<name>A0A8H6DSK0_COCSA</name>
<comment type="caution">
    <text evidence="2">The sequence shown here is derived from an EMBL/GenBank/DDBJ whole genome shotgun (WGS) entry which is preliminary data.</text>
</comment>
<dbReference type="Proteomes" id="UP000624244">
    <property type="component" value="Unassembled WGS sequence"/>
</dbReference>
<evidence type="ECO:0000256" key="1">
    <source>
        <dbReference type="SAM" id="MobiDB-lite"/>
    </source>
</evidence>
<dbReference type="AlphaFoldDB" id="A0A8H6DSK0"/>
<evidence type="ECO:0000313" key="2">
    <source>
        <dbReference type="EMBL" id="KAF5846494.1"/>
    </source>
</evidence>
<protein>
    <submittedName>
        <fullName evidence="2">Uncharacterized protein</fullName>
    </submittedName>
</protein>